<comment type="caution">
    <text evidence="8">The sequence shown here is derived from an EMBL/GenBank/DDBJ whole genome shotgun (WGS) entry which is preliminary data.</text>
</comment>
<dbReference type="PROSITE" id="PS51387">
    <property type="entry name" value="FAD_PCMH"/>
    <property type="match status" value="1"/>
</dbReference>
<gene>
    <name evidence="8" type="ORF">GQX73_g455</name>
</gene>
<dbReference type="SUPFAM" id="SSF56176">
    <property type="entry name" value="FAD-binding/transporter-associated domain-like"/>
    <property type="match status" value="1"/>
</dbReference>
<dbReference type="InterPro" id="IPR016169">
    <property type="entry name" value="FAD-bd_PCMH_sub2"/>
</dbReference>
<dbReference type="GO" id="GO:0071949">
    <property type="term" value="F:FAD binding"/>
    <property type="evidence" value="ECO:0007669"/>
    <property type="project" value="InterPro"/>
</dbReference>
<accession>A0A7C8NBM4</accession>
<dbReference type="CDD" id="cd06558">
    <property type="entry name" value="crotonase-like"/>
    <property type="match status" value="1"/>
</dbReference>
<keyword evidence="5" id="KW-0560">Oxidoreductase</keyword>
<proteinExistence type="inferred from homology"/>
<reference evidence="8 9" key="1">
    <citation type="submission" date="2019-12" db="EMBL/GenBank/DDBJ databases">
        <title>Draft genome sequence of the ascomycete Xylaria multiplex DSM 110363.</title>
        <authorList>
            <person name="Buettner E."/>
            <person name="Kellner H."/>
        </authorList>
    </citation>
    <scope>NUCLEOTIDE SEQUENCE [LARGE SCALE GENOMIC DNA]</scope>
    <source>
        <strain evidence="8 9">DSM 110363</strain>
    </source>
</reference>
<dbReference type="PANTHER" id="PTHR42973:SF9">
    <property type="entry name" value="FAD-BINDING PCMH-TYPE DOMAIN-CONTAINING PROTEIN-RELATED"/>
    <property type="match status" value="1"/>
</dbReference>
<evidence type="ECO:0000256" key="6">
    <source>
        <dbReference type="SAM" id="SignalP"/>
    </source>
</evidence>
<dbReference type="EMBL" id="WUBL01000002">
    <property type="protein sequence ID" value="KAF2973156.1"/>
    <property type="molecule type" value="Genomic_DNA"/>
</dbReference>
<dbReference type="Gene3D" id="3.90.226.10">
    <property type="entry name" value="2-enoyl-CoA Hydratase, Chain A, domain 1"/>
    <property type="match status" value="1"/>
</dbReference>
<dbReference type="SUPFAM" id="SSF52096">
    <property type="entry name" value="ClpP/crotonase"/>
    <property type="match status" value="1"/>
</dbReference>
<comment type="cofactor">
    <cofactor evidence="1">
        <name>FAD</name>
        <dbReference type="ChEBI" id="CHEBI:57692"/>
    </cofactor>
</comment>
<sequence>MQKYVTLKILLWSAVFNWTYATGKNNASIVFSPLIGVSEALSESETGDPSIQAYSEYYKSNLKQELRKRLSPKSTVFVKGEESFATLDIRYTEYKRPQYIAVVQVSEEKDVIETVNYARAEYDENKRQITVGGGITTGKFANVTHSKGMEVTVGSCPCTGVMGVSLGAGIGRLQGKYGYLNDNMVSARLLLANGTVIEASQTTSSDLFWALRGAGHNFGIVLQATYQVYPQLNSGRHFVVDFEFELDKLEAVFETLNNIADPMPKEVAVFVIGRRKGANGNPTININIVYSGPEKDSAPLIEKFDVIPPVWKDAKSAAWDELPWATYNGLNNILCTPVGWARFPIKNFYAANVEKYDIETMRSFFDGWRDMNEKYNGNAMFSVMFESFPQQRVREISDDATAYPWRHGSHHFLMIEAAYKNPIDEDIIDAWLSEQQDKFIETSGYGRLQQYVNYGHGSKDPPEALYGYEPWRLEKLRMLKAEYDPEVTRATINNGLVNYVDRLFADDLLDFLVSLQNVTESTPKVVIFDSSNPNFWLGHIDMRTLKTPITDEKRQLGADYIQFTQLLQNITSTIFIAEIDGRAFGAGNEIAAQMDMRFVGPRGRTGSFEEALGLVAGGGGQTFMGSILGKAKAMEYLLAAKTFTGPEGEALGLYNKYYDSSEELRAGVFELAKRIALFPRVALNQTKSVLSFLNPPNDAFKLDFDAFYDIEQGDVQQANVRRFLELSEDQSDNHYELGLGESVMALYDMWDGSVA</sequence>
<dbReference type="InterPro" id="IPR001753">
    <property type="entry name" value="Enoyl-CoA_hydra/iso"/>
</dbReference>
<evidence type="ECO:0000256" key="5">
    <source>
        <dbReference type="ARBA" id="ARBA00023002"/>
    </source>
</evidence>
<dbReference type="PANTHER" id="PTHR42973">
    <property type="entry name" value="BINDING OXIDOREDUCTASE, PUTATIVE (AFU_ORTHOLOGUE AFUA_1G17690)-RELATED"/>
    <property type="match status" value="1"/>
</dbReference>
<evidence type="ECO:0000256" key="3">
    <source>
        <dbReference type="ARBA" id="ARBA00022630"/>
    </source>
</evidence>
<keyword evidence="6" id="KW-0732">Signal</keyword>
<dbReference type="Gene3D" id="3.40.462.20">
    <property type="match status" value="1"/>
</dbReference>
<dbReference type="AlphaFoldDB" id="A0A7C8NBM4"/>
<keyword evidence="9" id="KW-1185">Reference proteome</keyword>
<evidence type="ECO:0000313" key="9">
    <source>
        <dbReference type="Proteomes" id="UP000481858"/>
    </source>
</evidence>
<keyword evidence="3" id="KW-0285">Flavoprotein</keyword>
<keyword evidence="4" id="KW-0274">FAD</keyword>
<protein>
    <recommendedName>
        <fullName evidence="7">FAD-binding PCMH-type domain-containing protein</fullName>
    </recommendedName>
</protein>
<evidence type="ECO:0000313" key="8">
    <source>
        <dbReference type="EMBL" id="KAF2973156.1"/>
    </source>
</evidence>
<evidence type="ECO:0000256" key="4">
    <source>
        <dbReference type="ARBA" id="ARBA00022827"/>
    </source>
</evidence>
<organism evidence="8 9">
    <name type="scientific">Xylaria multiplex</name>
    <dbReference type="NCBI Taxonomy" id="323545"/>
    <lineage>
        <taxon>Eukaryota</taxon>
        <taxon>Fungi</taxon>
        <taxon>Dikarya</taxon>
        <taxon>Ascomycota</taxon>
        <taxon>Pezizomycotina</taxon>
        <taxon>Sordariomycetes</taxon>
        <taxon>Xylariomycetidae</taxon>
        <taxon>Xylariales</taxon>
        <taxon>Xylariaceae</taxon>
        <taxon>Xylaria</taxon>
    </lineage>
</organism>
<evidence type="ECO:0000256" key="2">
    <source>
        <dbReference type="ARBA" id="ARBA00005466"/>
    </source>
</evidence>
<dbReference type="OrthoDB" id="415825at2759"/>
<dbReference type="InterPro" id="IPR050416">
    <property type="entry name" value="FAD-linked_Oxidoreductase"/>
</dbReference>
<evidence type="ECO:0000256" key="1">
    <source>
        <dbReference type="ARBA" id="ARBA00001974"/>
    </source>
</evidence>
<dbReference type="Pfam" id="PF00378">
    <property type="entry name" value="ECH_1"/>
    <property type="match status" value="1"/>
</dbReference>
<dbReference type="InterPro" id="IPR016166">
    <property type="entry name" value="FAD-bd_PCMH"/>
</dbReference>
<dbReference type="Proteomes" id="UP000481858">
    <property type="component" value="Unassembled WGS sequence"/>
</dbReference>
<feature type="domain" description="FAD-binding PCMH-type" evidence="7">
    <location>
        <begin position="50"/>
        <end position="231"/>
    </location>
</feature>
<dbReference type="InParanoid" id="A0A7C8NBM4"/>
<dbReference type="Pfam" id="PF01565">
    <property type="entry name" value="FAD_binding_4"/>
    <property type="match status" value="1"/>
</dbReference>
<dbReference type="InterPro" id="IPR036318">
    <property type="entry name" value="FAD-bd_PCMH-like_sf"/>
</dbReference>
<dbReference type="GO" id="GO:0016491">
    <property type="term" value="F:oxidoreductase activity"/>
    <property type="evidence" value="ECO:0007669"/>
    <property type="project" value="UniProtKB-KW"/>
</dbReference>
<dbReference type="Gene3D" id="3.30.465.10">
    <property type="match status" value="1"/>
</dbReference>
<dbReference type="InterPro" id="IPR029045">
    <property type="entry name" value="ClpP/crotonase-like_dom_sf"/>
</dbReference>
<feature type="chain" id="PRO_5028861376" description="FAD-binding PCMH-type domain-containing protein" evidence="6">
    <location>
        <begin position="22"/>
        <end position="755"/>
    </location>
</feature>
<comment type="similarity">
    <text evidence="2">Belongs to the oxygen-dependent FAD-linked oxidoreductase family.</text>
</comment>
<dbReference type="InterPro" id="IPR006094">
    <property type="entry name" value="Oxid_FAD_bind_N"/>
</dbReference>
<feature type="signal peptide" evidence="6">
    <location>
        <begin position="1"/>
        <end position="21"/>
    </location>
</feature>
<evidence type="ECO:0000259" key="7">
    <source>
        <dbReference type="PROSITE" id="PS51387"/>
    </source>
</evidence>
<name>A0A7C8NBM4_9PEZI</name>